<dbReference type="EMBL" id="CP011541">
    <property type="protein sequence ID" value="AKK03028.1"/>
    <property type="molecule type" value="Genomic_DNA"/>
</dbReference>
<keyword evidence="6 10" id="KW-1133">Transmembrane helix</keyword>
<dbReference type="PANTHER" id="PTHR30520:SF10">
    <property type="entry name" value="FORMATE CHANNEL FOCA-RELATED"/>
    <property type="match status" value="1"/>
</dbReference>
<feature type="transmembrane region" description="Helical" evidence="10">
    <location>
        <begin position="111"/>
        <end position="132"/>
    </location>
</feature>
<comment type="similarity">
    <text evidence="9">Belongs to the FNT transporter (TC 1.A.16) family.</text>
</comment>
<dbReference type="PROSITE" id="PS01006">
    <property type="entry name" value="FORMATE_NITRITE_TP_2"/>
    <property type="match status" value="1"/>
</dbReference>
<dbReference type="InterPro" id="IPR000292">
    <property type="entry name" value="For/NO2_transpt"/>
</dbReference>
<dbReference type="Proteomes" id="UP000035368">
    <property type="component" value="Chromosome"/>
</dbReference>
<comment type="subcellular location">
    <subcellularLocation>
        <location evidence="1">Cell inner membrane</location>
        <topology evidence="1">Multi-pass membrane protein</topology>
    </subcellularLocation>
</comment>
<evidence type="ECO:0000256" key="7">
    <source>
        <dbReference type="ARBA" id="ARBA00023136"/>
    </source>
</evidence>
<keyword evidence="4" id="KW-0997">Cell inner membrane</keyword>
<dbReference type="Pfam" id="PF01226">
    <property type="entry name" value="Form_Nir_trans"/>
    <property type="match status" value="1"/>
</dbReference>
<evidence type="ECO:0000256" key="10">
    <source>
        <dbReference type="SAM" id="Phobius"/>
    </source>
</evidence>
<keyword evidence="3" id="KW-1003">Cell membrane</keyword>
<feature type="transmembrane region" description="Helical" evidence="10">
    <location>
        <begin position="251"/>
        <end position="272"/>
    </location>
</feature>
<feature type="transmembrane region" description="Helical" evidence="10">
    <location>
        <begin position="29"/>
        <end position="51"/>
    </location>
</feature>
<accession>A0A0G3GTZ3</accession>
<dbReference type="PATRIC" id="fig|1050174.4.peg.1176"/>
<evidence type="ECO:0000256" key="3">
    <source>
        <dbReference type="ARBA" id="ARBA00022475"/>
    </source>
</evidence>
<evidence type="ECO:0000256" key="9">
    <source>
        <dbReference type="ARBA" id="ARBA00049660"/>
    </source>
</evidence>
<keyword evidence="2" id="KW-0813">Transport</keyword>
<evidence type="ECO:0000256" key="8">
    <source>
        <dbReference type="ARBA" id="ARBA00035914"/>
    </source>
</evidence>
<dbReference type="GO" id="GO:0005886">
    <property type="term" value="C:plasma membrane"/>
    <property type="evidence" value="ECO:0007669"/>
    <property type="project" value="UniProtKB-SubCell"/>
</dbReference>
<evidence type="ECO:0000313" key="11">
    <source>
        <dbReference type="EMBL" id="AKK03028.1"/>
    </source>
</evidence>
<proteinExistence type="inferred from homology"/>
<dbReference type="Gene3D" id="1.20.1080.10">
    <property type="entry name" value="Glycerol uptake facilitator protein"/>
    <property type="match status" value="1"/>
</dbReference>
<dbReference type="PROSITE" id="PS01005">
    <property type="entry name" value="FORMATE_NITRITE_TP_1"/>
    <property type="match status" value="1"/>
</dbReference>
<protein>
    <submittedName>
        <fullName evidence="11">Formate/nitrite transporter family protein</fullName>
    </submittedName>
</protein>
<dbReference type="AlphaFoldDB" id="A0A0G3GTZ3"/>
<feature type="transmembrane region" description="Helical" evidence="10">
    <location>
        <begin position="193"/>
        <end position="215"/>
    </location>
</feature>
<sequence length="285" mass="29675">MTSSVAALSGAETFDAVKKAMLHKVHSPFPTVVISAMYAGLMIGLGFVFYTTSQVGASGMPTGPAKVLGGVVFSVGLALVIVTGADLFTSACLTQFLVAEGDISLSQMVKHWLTVYFCNMLGAALLVCIIFVSGSAKGSHGAWGAVVLSTAAHKVEHSFSEAVALGIMCNLMVCLAVWMAFAGRTVVDKIVGLTAPVALFVASGFEHSVANMYMIPLALLLKHQDNPEVISATNGLDLSGLTMSGYVVDNLIPVTIGNILGASLVALGMALWHRDRATRKGSVHT</sequence>
<evidence type="ECO:0000313" key="12">
    <source>
        <dbReference type="Proteomes" id="UP000035368"/>
    </source>
</evidence>
<feature type="transmembrane region" description="Helical" evidence="10">
    <location>
        <begin position="162"/>
        <end position="181"/>
    </location>
</feature>
<feature type="transmembrane region" description="Helical" evidence="10">
    <location>
        <begin position="71"/>
        <end position="99"/>
    </location>
</feature>
<keyword evidence="5 10" id="KW-0812">Transmembrane</keyword>
<evidence type="ECO:0000256" key="5">
    <source>
        <dbReference type="ARBA" id="ARBA00022692"/>
    </source>
</evidence>
<keyword evidence="12" id="KW-1185">Reference proteome</keyword>
<dbReference type="OrthoDB" id="9786493at2"/>
<dbReference type="GO" id="GO:0015499">
    <property type="term" value="F:formate transmembrane transporter activity"/>
    <property type="evidence" value="ECO:0007669"/>
    <property type="project" value="TreeGrafter"/>
</dbReference>
<evidence type="ECO:0000256" key="1">
    <source>
        <dbReference type="ARBA" id="ARBA00004429"/>
    </source>
</evidence>
<reference evidence="11 12" key="1">
    <citation type="submission" date="2015-05" db="EMBL/GenBank/DDBJ databases">
        <title>Complete genome sequence of Corynebacterium epidermidicanis DSM 45586, isolated from the skin of a dog suffering from pruritus.</title>
        <authorList>
            <person name="Ruckert C."/>
            <person name="Albersmeier A."/>
            <person name="Winkler A."/>
            <person name="Tauch A."/>
        </authorList>
    </citation>
    <scope>NUCLEOTIDE SEQUENCE [LARGE SCALE GENOMIC DNA]</scope>
    <source>
        <strain evidence="11 12">DSM 45586</strain>
    </source>
</reference>
<organism evidence="11 12">
    <name type="scientific">Corynebacterium epidermidicanis</name>
    <dbReference type="NCBI Taxonomy" id="1050174"/>
    <lineage>
        <taxon>Bacteria</taxon>
        <taxon>Bacillati</taxon>
        <taxon>Actinomycetota</taxon>
        <taxon>Actinomycetes</taxon>
        <taxon>Mycobacteriales</taxon>
        <taxon>Corynebacteriaceae</taxon>
        <taxon>Corynebacterium</taxon>
    </lineage>
</organism>
<name>A0A0G3GTZ3_9CORY</name>
<dbReference type="InterPro" id="IPR024002">
    <property type="entry name" value="For/NO2_transpt_CS"/>
</dbReference>
<comment type="catalytic activity">
    <reaction evidence="8">
        <text>formate(in) = formate(out)</text>
        <dbReference type="Rhea" id="RHEA:29679"/>
        <dbReference type="ChEBI" id="CHEBI:15740"/>
    </reaction>
</comment>
<evidence type="ECO:0000256" key="2">
    <source>
        <dbReference type="ARBA" id="ARBA00022448"/>
    </source>
</evidence>
<evidence type="ECO:0000256" key="4">
    <source>
        <dbReference type="ARBA" id="ARBA00022519"/>
    </source>
</evidence>
<keyword evidence="7 10" id="KW-0472">Membrane</keyword>
<evidence type="ECO:0000256" key="6">
    <source>
        <dbReference type="ARBA" id="ARBA00022989"/>
    </source>
</evidence>
<dbReference type="KEGG" id="cei:CEPID_05820"/>
<gene>
    <name evidence="11" type="primary">focA</name>
    <name evidence="11" type="ORF">CEPID_05820</name>
</gene>
<dbReference type="PANTHER" id="PTHR30520">
    <property type="entry name" value="FORMATE TRANSPORTER-RELATED"/>
    <property type="match status" value="1"/>
</dbReference>
<dbReference type="InterPro" id="IPR023271">
    <property type="entry name" value="Aquaporin-like"/>
</dbReference>
<dbReference type="RefSeq" id="WP_052843397.1">
    <property type="nucleotide sequence ID" value="NZ_CP011541.1"/>
</dbReference>
<dbReference type="STRING" id="1050174.CEPID_05820"/>